<dbReference type="Pfam" id="PF01208">
    <property type="entry name" value="URO-D"/>
    <property type="match status" value="1"/>
</dbReference>
<comment type="function">
    <text evidence="1">Catalyzes the decarboxylation of four acetate groups of uroporphyrinogen-III to yield coproporphyrinogen-III.</text>
</comment>
<evidence type="ECO:0000256" key="4">
    <source>
        <dbReference type="ARBA" id="ARBA00009935"/>
    </source>
</evidence>
<evidence type="ECO:0000256" key="8">
    <source>
        <dbReference type="ARBA" id="ARBA00022490"/>
    </source>
</evidence>
<sequence>MDFPPLKNDRLLRAIKREEVDRVPVWIMRQAGRYLPEFREIRSKYDFFTICRTPELACEVTLQPIRRFDLDAAIIFSDILVVPEALGMKVEMKPEVGPVLPDPLRTPNDIEKLNETVDVTKCLDYVYKAITITRQKLDGKVPLLGFSGAPWTLMAYMVEGGGSKTMSKAKHWLYLWPDASDKLLTIIAKVVTDHLVEQAKAGAQAVQIFESSAEYLGPDLFKKYSLKYLSMIVNNIKKAINVPIIVFAKGAHYAISDLSGIGCDVVGLDWTIIPSKARAETNNKITLQGNLDPCALYSESDCLREMAINMVKQFGKTGYIANLGHGIYPDVDPEKVKVFIDAVHSV</sequence>
<comment type="subunit">
    <text evidence="5">Homodimer.</text>
</comment>
<dbReference type="CDD" id="cd00717">
    <property type="entry name" value="URO-D"/>
    <property type="match status" value="1"/>
</dbReference>
<name>A0AAW2HN15_9NEOP</name>
<protein>
    <recommendedName>
        <fullName evidence="7 14">Uroporphyrinogen decarboxylase</fullName>
        <ecNumber evidence="6 14">4.1.1.37</ecNumber>
    </recommendedName>
</protein>
<organism evidence="18">
    <name type="scientific">Menopon gallinae</name>
    <name type="common">poultry shaft louse</name>
    <dbReference type="NCBI Taxonomy" id="328185"/>
    <lineage>
        <taxon>Eukaryota</taxon>
        <taxon>Metazoa</taxon>
        <taxon>Ecdysozoa</taxon>
        <taxon>Arthropoda</taxon>
        <taxon>Hexapoda</taxon>
        <taxon>Insecta</taxon>
        <taxon>Pterygota</taxon>
        <taxon>Neoptera</taxon>
        <taxon>Paraneoptera</taxon>
        <taxon>Psocodea</taxon>
        <taxon>Troctomorpha</taxon>
        <taxon>Phthiraptera</taxon>
        <taxon>Amblycera</taxon>
        <taxon>Menoponidae</taxon>
        <taxon>Menopon</taxon>
    </lineage>
</organism>
<keyword evidence="12 14" id="KW-0627">Porphyrin biosynthesis</keyword>
<comment type="subcellular location">
    <subcellularLocation>
        <location evidence="2">Cytoplasm</location>
        <location evidence="2">Cytosol</location>
    </subcellularLocation>
</comment>
<reference evidence="18" key="1">
    <citation type="journal article" date="2024" name="Gigascience">
        <title>Chromosome-level genome of the poultry shaft louse Menopon gallinae provides insight into the host-switching and adaptive evolution of parasitic lice.</title>
        <authorList>
            <person name="Xu Y."/>
            <person name="Ma L."/>
            <person name="Liu S."/>
            <person name="Liang Y."/>
            <person name="Liu Q."/>
            <person name="He Z."/>
            <person name="Tian L."/>
            <person name="Duan Y."/>
            <person name="Cai W."/>
            <person name="Li H."/>
            <person name="Song F."/>
        </authorList>
    </citation>
    <scope>NUCLEOTIDE SEQUENCE</scope>
    <source>
        <strain evidence="18">Cailab_2023a</strain>
    </source>
</reference>
<dbReference type="GO" id="GO:0005829">
    <property type="term" value="C:cytosol"/>
    <property type="evidence" value="ECO:0007669"/>
    <property type="project" value="UniProtKB-SubCell"/>
</dbReference>
<dbReference type="EC" id="4.1.1.37" evidence="6 14"/>
<dbReference type="SUPFAM" id="SSF51726">
    <property type="entry name" value="UROD/MetE-like"/>
    <property type="match status" value="1"/>
</dbReference>
<dbReference type="FunFam" id="3.20.20.210:FF:000001">
    <property type="entry name" value="Uroporphyrinogen decarboxylase"/>
    <property type="match status" value="1"/>
</dbReference>
<comment type="similarity">
    <text evidence="4 15">Belongs to the uroporphyrinogen decarboxylase family.</text>
</comment>
<dbReference type="PANTHER" id="PTHR21091:SF169">
    <property type="entry name" value="UROPORPHYRINOGEN DECARBOXYLASE"/>
    <property type="match status" value="1"/>
</dbReference>
<evidence type="ECO:0000256" key="1">
    <source>
        <dbReference type="ARBA" id="ARBA00002448"/>
    </source>
</evidence>
<keyword evidence="8" id="KW-0963">Cytoplasm</keyword>
<evidence type="ECO:0000256" key="3">
    <source>
        <dbReference type="ARBA" id="ARBA00004804"/>
    </source>
</evidence>
<dbReference type="PANTHER" id="PTHR21091">
    <property type="entry name" value="METHYLTETRAHYDROFOLATE:HOMOCYSTEINE METHYLTRANSFERASE RELATED"/>
    <property type="match status" value="1"/>
</dbReference>
<dbReference type="HAMAP" id="MF_00218">
    <property type="entry name" value="URO_D"/>
    <property type="match status" value="1"/>
</dbReference>
<evidence type="ECO:0000256" key="12">
    <source>
        <dbReference type="ARBA" id="ARBA00023244"/>
    </source>
</evidence>
<feature type="domain" description="Uroporphyrinogen decarboxylase (URO-D)" evidence="17">
    <location>
        <begin position="144"/>
        <end position="160"/>
    </location>
</feature>
<keyword evidence="10" id="KW-0350">Heme biosynthesis</keyword>
<keyword evidence="9 14" id="KW-0210">Decarboxylase</keyword>
<proteinExistence type="inferred from homology"/>
<evidence type="ECO:0000256" key="13">
    <source>
        <dbReference type="ARBA" id="ARBA00048411"/>
    </source>
</evidence>
<dbReference type="AlphaFoldDB" id="A0AAW2HN15"/>
<gene>
    <name evidence="18" type="ORF">PYX00_008373</name>
</gene>
<evidence type="ECO:0000259" key="17">
    <source>
        <dbReference type="PROSITE" id="PS00907"/>
    </source>
</evidence>
<dbReference type="InterPro" id="IPR000257">
    <property type="entry name" value="Uroporphyrinogen_deCOase"/>
</dbReference>
<feature type="domain" description="Uroporphyrinogen decarboxylase (URO-D)" evidence="16">
    <location>
        <begin position="24"/>
        <end position="33"/>
    </location>
</feature>
<dbReference type="GO" id="GO:0006783">
    <property type="term" value="P:heme biosynthetic process"/>
    <property type="evidence" value="ECO:0007669"/>
    <property type="project" value="UniProtKB-KW"/>
</dbReference>
<evidence type="ECO:0000256" key="6">
    <source>
        <dbReference type="ARBA" id="ARBA00012288"/>
    </source>
</evidence>
<dbReference type="PROSITE" id="PS00906">
    <property type="entry name" value="UROD_1"/>
    <property type="match status" value="1"/>
</dbReference>
<dbReference type="PROSITE" id="PS00907">
    <property type="entry name" value="UROD_2"/>
    <property type="match status" value="1"/>
</dbReference>
<evidence type="ECO:0000256" key="7">
    <source>
        <dbReference type="ARBA" id="ARBA00014308"/>
    </source>
</evidence>
<comment type="pathway">
    <text evidence="3 14">Porphyrin-containing compound metabolism; protoporphyrin-IX biosynthesis; coproporphyrinogen-III from 5-aminolevulinate: step 4/4.</text>
</comment>
<evidence type="ECO:0000256" key="15">
    <source>
        <dbReference type="RuleBase" id="RU004169"/>
    </source>
</evidence>
<evidence type="ECO:0000259" key="16">
    <source>
        <dbReference type="PROSITE" id="PS00906"/>
    </source>
</evidence>
<evidence type="ECO:0000256" key="14">
    <source>
        <dbReference type="RuleBase" id="RU000554"/>
    </source>
</evidence>
<evidence type="ECO:0000256" key="2">
    <source>
        <dbReference type="ARBA" id="ARBA00004514"/>
    </source>
</evidence>
<comment type="caution">
    <text evidence="18">The sequence shown here is derived from an EMBL/GenBank/DDBJ whole genome shotgun (WGS) entry which is preliminary data.</text>
</comment>
<comment type="catalytic activity">
    <reaction evidence="13">
        <text>uroporphyrinogen III + 4 H(+) = coproporphyrinogen III + 4 CO2</text>
        <dbReference type="Rhea" id="RHEA:19865"/>
        <dbReference type="ChEBI" id="CHEBI:15378"/>
        <dbReference type="ChEBI" id="CHEBI:16526"/>
        <dbReference type="ChEBI" id="CHEBI:57308"/>
        <dbReference type="ChEBI" id="CHEBI:57309"/>
        <dbReference type="EC" id="4.1.1.37"/>
    </reaction>
    <physiologicalReaction direction="left-to-right" evidence="13">
        <dbReference type="Rhea" id="RHEA:19866"/>
    </physiologicalReaction>
</comment>
<dbReference type="Gene3D" id="3.20.20.210">
    <property type="match status" value="1"/>
</dbReference>
<evidence type="ECO:0000313" key="18">
    <source>
        <dbReference type="EMBL" id="KAL0271201.1"/>
    </source>
</evidence>
<evidence type="ECO:0000256" key="9">
    <source>
        <dbReference type="ARBA" id="ARBA00022793"/>
    </source>
</evidence>
<dbReference type="InterPro" id="IPR038071">
    <property type="entry name" value="UROD/MetE-like_sf"/>
</dbReference>
<evidence type="ECO:0000256" key="11">
    <source>
        <dbReference type="ARBA" id="ARBA00023239"/>
    </source>
</evidence>
<accession>A0AAW2HN15</accession>
<keyword evidence="11 14" id="KW-0456">Lyase</keyword>
<evidence type="ECO:0000256" key="10">
    <source>
        <dbReference type="ARBA" id="ARBA00023133"/>
    </source>
</evidence>
<dbReference type="InterPro" id="IPR006361">
    <property type="entry name" value="Uroporphyrinogen_deCO2ase_HemE"/>
</dbReference>
<dbReference type="EMBL" id="JARGDH010000004">
    <property type="protein sequence ID" value="KAL0271201.1"/>
    <property type="molecule type" value="Genomic_DNA"/>
</dbReference>
<dbReference type="NCBIfam" id="TIGR01464">
    <property type="entry name" value="hemE"/>
    <property type="match status" value="1"/>
</dbReference>
<dbReference type="GO" id="GO:0004853">
    <property type="term" value="F:uroporphyrinogen decarboxylase activity"/>
    <property type="evidence" value="ECO:0007669"/>
    <property type="project" value="UniProtKB-EC"/>
</dbReference>
<evidence type="ECO:0000256" key="5">
    <source>
        <dbReference type="ARBA" id="ARBA00011738"/>
    </source>
</evidence>